<organism evidence="1 2">
    <name type="scientific">Staphylococcus aureus</name>
    <dbReference type="NCBI Taxonomy" id="1280"/>
    <lineage>
        <taxon>Bacteria</taxon>
        <taxon>Bacillati</taxon>
        <taxon>Bacillota</taxon>
        <taxon>Bacilli</taxon>
        <taxon>Bacillales</taxon>
        <taxon>Staphylococcaceae</taxon>
        <taxon>Staphylococcus</taxon>
    </lineage>
</organism>
<accession>A0A2X2JZN4</accession>
<dbReference type="EMBL" id="UAUX01000010">
    <property type="protein sequence ID" value="SPZ99547.1"/>
    <property type="molecule type" value="Genomic_DNA"/>
</dbReference>
<gene>
    <name evidence="1" type="ORF">NCTC7878_02685</name>
</gene>
<name>A0A2X2JZN4_STAAU</name>
<dbReference type="AlphaFoldDB" id="A0A2X2JZN4"/>
<proteinExistence type="predicted"/>
<dbReference type="Proteomes" id="UP000249913">
    <property type="component" value="Unassembled WGS sequence"/>
</dbReference>
<reference evidence="1 2" key="1">
    <citation type="submission" date="2018-06" db="EMBL/GenBank/DDBJ databases">
        <authorList>
            <consortium name="Pathogen Informatics"/>
            <person name="Doyle S."/>
        </authorList>
    </citation>
    <scope>NUCLEOTIDE SEQUENCE [LARGE SCALE GENOMIC DNA]</scope>
    <source>
        <strain evidence="1 2">NCTC7878</strain>
    </source>
</reference>
<evidence type="ECO:0000313" key="2">
    <source>
        <dbReference type="Proteomes" id="UP000249913"/>
    </source>
</evidence>
<protein>
    <submittedName>
        <fullName evidence="1">Phage major capsid protein</fullName>
    </submittedName>
</protein>
<sequence length="84" mass="9372">MLFEVQAQYTHLNANGVYVTALPFNLNVIESTVQEAGKVLTYVKGLYDGYLAGGINVQKFKETLALDDMDLYTAKQFAYGKAER</sequence>
<evidence type="ECO:0000313" key="1">
    <source>
        <dbReference type="EMBL" id="SPZ99547.1"/>
    </source>
</evidence>